<feature type="region of interest" description="Disordered" evidence="1">
    <location>
        <begin position="374"/>
        <end position="406"/>
    </location>
</feature>
<reference evidence="3 4" key="1">
    <citation type="submission" date="2024-10" db="EMBL/GenBank/DDBJ databases">
        <authorList>
            <person name="Topkara A.R."/>
            <person name="Saygin H."/>
        </authorList>
    </citation>
    <scope>NUCLEOTIDE SEQUENCE [LARGE SCALE GENOMIC DNA]</scope>
    <source>
        <strain evidence="3 4">M3C6</strain>
    </source>
</reference>
<feature type="compositionally biased region" description="Basic and acidic residues" evidence="1">
    <location>
        <begin position="374"/>
        <end position="393"/>
    </location>
</feature>
<dbReference type="PANTHER" id="PTHR33627">
    <property type="entry name" value="TRANSPOSASE"/>
    <property type="match status" value="1"/>
</dbReference>
<dbReference type="SUPFAM" id="SSF53098">
    <property type="entry name" value="Ribonuclease H-like"/>
    <property type="match status" value="1"/>
</dbReference>
<keyword evidence="4" id="KW-1185">Reference proteome</keyword>
<dbReference type="NCBIfam" id="NF033540">
    <property type="entry name" value="transpos_IS701"/>
    <property type="match status" value="1"/>
</dbReference>
<evidence type="ECO:0000313" key="3">
    <source>
        <dbReference type="EMBL" id="MFG1711153.1"/>
    </source>
</evidence>
<protein>
    <submittedName>
        <fullName evidence="3">IS701 family transposase</fullName>
    </submittedName>
</protein>
<dbReference type="EMBL" id="JBICRM010000072">
    <property type="protein sequence ID" value="MFG1711153.1"/>
    <property type="molecule type" value="Genomic_DNA"/>
</dbReference>
<feature type="domain" description="Transposase IS701-like DDE" evidence="2">
    <location>
        <begin position="19"/>
        <end position="224"/>
    </location>
</feature>
<dbReference type="InterPro" id="IPR038721">
    <property type="entry name" value="IS701-like_DDE_dom"/>
</dbReference>
<dbReference type="Pfam" id="PF13546">
    <property type="entry name" value="DDE_5"/>
    <property type="match status" value="1"/>
</dbReference>
<name>A0ABW7AUP3_9ACTN</name>
<gene>
    <name evidence="3" type="ORF">ACFLIM_49175</name>
</gene>
<sequence>MSWDAELRALTERVAGPLFKRPEPRAVFGDLVRAFLGEVPRKNSWQLSDHIGHPNANRFEHLLARAKWDADLLRDEIRTYVVERLGRPDAVLIADDTTAIKKGTKSVGVAHQYCGLTGQVENCQVMPMLTYASEAGHAFINRRLYLPEAWAGDLARRAEAGVPDQVAFATKPALAIAMLAEELTAATPFRYFCADSAYGRDPDLRAFCHQHQVGYVLAVPVDVPLIDVRGQAEPAGHVLDRLLAHGDASIWERRACGAGSKGLRLYDWSAIAVAVSGQDPAPGYTHTLLIRRSTTHPEEIAFFLAHAVHGTAVPELISTAGMRWKIEENNETGKDLLGLTQYQVRSWTGWHRHVTTVMLALAFLAVTHAHLPDDDAPAHPDDLHDPGDDQGKEHAHRTAHPHPAPS</sequence>
<evidence type="ECO:0000259" key="2">
    <source>
        <dbReference type="Pfam" id="PF13546"/>
    </source>
</evidence>
<organism evidence="3 4">
    <name type="scientific">Nonomuraea marmarensis</name>
    <dbReference type="NCBI Taxonomy" id="3351344"/>
    <lineage>
        <taxon>Bacteria</taxon>
        <taxon>Bacillati</taxon>
        <taxon>Actinomycetota</taxon>
        <taxon>Actinomycetes</taxon>
        <taxon>Streptosporangiales</taxon>
        <taxon>Streptosporangiaceae</taxon>
        <taxon>Nonomuraea</taxon>
    </lineage>
</organism>
<dbReference type="RefSeq" id="WP_393177657.1">
    <property type="nucleotide sequence ID" value="NZ_JBICRM010000072.1"/>
</dbReference>
<evidence type="ECO:0000313" key="4">
    <source>
        <dbReference type="Proteomes" id="UP001603978"/>
    </source>
</evidence>
<comment type="caution">
    <text evidence="3">The sequence shown here is derived from an EMBL/GenBank/DDBJ whole genome shotgun (WGS) entry which is preliminary data.</text>
</comment>
<dbReference type="InterPro" id="IPR012337">
    <property type="entry name" value="RNaseH-like_sf"/>
</dbReference>
<evidence type="ECO:0000256" key="1">
    <source>
        <dbReference type="SAM" id="MobiDB-lite"/>
    </source>
</evidence>
<dbReference type="Proteomes" id="UP001603978">
    <property type="component" value="Unassembled WGS sequence"/>
</dbReference>
<dbReference type="PANTHER" id="PTHR33627:SF1">
    <property type="entry name" value="TRANSPOSASE"/>
    <property type="match status" value="1"/>
</dbReference>
<dbReference type="InterPro" id="IPR039365">
    <property type="entry name" value="IS701-like"/>
</dbReference>
<accession>A0ABW7AUP3</accession>
<proteinExistence type="predicted"/>